<reference evidence="1 4" key="2">
    <citation type="submission" date="2020-12" db="EMBL/GenBank/DDBJ databases">
        <title>FDA dAtabase for Regulatory Grade micrObial Sequences (FDA-ARGOS): Supporting development and validation of Infectious Disease Dx tests.</title>
        <authorList>
            <person name="Sproer C."/>
            <person name="Gronow S."/>
            <person name="Severitt S."/>
            <person name="Schroder I."/>
            <person name="Tallon L."/>
            <person name="Sadzewicz L."/>
            <person name="Zhao X."/>
            <person name="Boylan J."/>
            <person name="Ott S."/>
            <person name="Bowen H."/>
            <person name="Vavikolanu K."/>
            <person name="Mehta A."/>
            <person name="Aluvathingal J."/>
            <person name="Nadendla S."/>
            <person name="Lowell S."/>
            <person name="Myers T."/>
            <person name="Yan Y."/>
            <person name="Sichtig H."/>
        </authorList>
    </citation>
    <scope>NUCLEOTIDE SEQUENCE [LARGE SCALE GENOMIC DNA]</scope>
    <source>
        <strain evidence="1 4">FDAARGOS_907</strain>
    </source>
</reference>
<keyword evidence="4" id="KW-1185">Reference proteome</keyword>
<evidence type="ECO:0000313" key="4">
    <source>
        <dbReference type="Proteomes" id="UP000594967"/>
    </source>
</evidence>
<dbReference type="EMBL" id="LS483469">
    <property type="protein sequence ID" value="SQI42395.1"/>
    <property type="molecule type" value="Genomic_DNA"/>
</dbReference>
<reference evidence="2 3" key="1">
    <citation type="submission" date="2018-06" db="EMBL/GenBank/DDBJ databases">
        <authorList>
            <consortium name="Pathogen Informatics"/>
            <person name="Doyle S."/>
        </authorList>
    </citation>
    <scope>NUCLEOTIDE SEQUENCE [LARGE SCALE GENOMIC DNA]</scope>
    <source>
        <strain evidence="2 3">NCTC12961</strain>
    </source>
</reference>
<accession>A0A2X4XR10</accession>
<proteinExistence type="predicted"/>
<dbReference type="EMBL" id="CP065673">
    <property type="protein sequence ID" value="QPS20366.1"/>
    <property type="molecule type" value="Genomic_DNA"/>
</dbReference>
<name>A0A2X4XR10_SERPL</name>
<dbReference type="Proteomes" id="UP000248897">
    <property type="component" value="Chromosome 1"/>
</dbReference>
<sequence length="230" mass="25681">MSYNTLILKKIEAEKYLAQLLSNSISEVALQTVKQAQLISSGFSRLTWYSSCFTDNYQAVCSRLKKEDIRFSKAIVHLIKRQDIVREMVEVFVGYMVNNLSDERVRNIARILAKSGASFTASTVTNLSFRYSISAAVCMGIGIRSAIDSALTVWMGRGVIAAGIYGYVQTAADSAEKLASRKPVYHSALYALELEMLYFLIEPVITKIDTFSQSLKTDQEIASDIIRITQ</sequence>
<gene>
    <name evidence="1" type="ORF">I6G64_22895</name>
    <name evidence="2" type="ORF">NCTC12961_03614</name>
</gene>
<evidence type="ECO:0000313" key="1">
    <source>
        <dbReference type="EMBL" id="QPS20366.1"/>
    </source>
</evidence>
<evidence type="ECO:0000313" key="2">
    <source>
        <dbReference type="EMBL" id="SQI42395.1"/>
    </source>
</evidence>
<dbReference type="RefSeq" id="WP_063201949.1">
    <property type="nucleotide sequence ID" value="NZ_CAMITG010000009.1"/>
</dbReference>
<evidence type="ECO:0000313" key="3">
    <source>
        <dbReference type="Proteomes" id="UP000248897"/>
    </source>
</evidence>
<organism evidence="2 3">
    <name type="scientific">Serratia plymuthica</name>
    <dbReference type="NCBI Taxonomy" id="82996"/>
    <lineage>
        <taxon>Bacteria</taxon>
        <taxon>Pseudomonadati</taxon>
        <taxon>Pseudomonadota</taxon>
        <taxon>Gammaproteobacteria</taxon>
        <taxon>Enterobacterales</taxon>
        <taxon>Yersiniaceae</taxon>
        <taxon>Serratia</taxon>
    </lineage>
</organism>
<dbReference type="AlphaFoldDB" id="A0A2X4XR10"/>
<dbReference type="Proteomes" id="UP000594967">
    <property type="component" value="Chromosome"/>
</dbReference>
<protein>
    <submittedName>
        <fullName evidence="2">Uncharacterized protein</fullName>
    </submittedName>
</protein>